<dbReference type="GO" id="GO:0071036">
    <property type="term" value="P:nuclear polyadenylation-dependent snoRNA catabolic process"/>
    <property type="evidence" value="ECO:0007669"/>
    <property type="project" value="TreeGrafter"/>
</dbReference>
<accession>A0A9P4SCL5</accession>
<evidence type="ECO:0000256" key="4">
    <source>
        <dbReference type="ARBA" id="ARBA00022771"/>
    </source>
</evidence>
<sequence>MPIFPEGSRSYLRDLTREERRLQGRYWNRFKADDLARCLVCSENGHMEETCPSKEVICEHCKSVDLHFSHACPLWLKCPKCGERGHRQSNCPSRLMRSHADGVSCDMCNTEGHKEEECSWLWRTYKPDTSSTRKIDNMIMNCYQCSAPNHWGDDC</sequence>
<dbReference type="OrthoDB" id="7608935at2759"/>
<dbReference type="InterPro" id="IPR036875">
    <property type="entry name" value="Znf_CCHC_sf"/>
</dbReference>
<dbReference type="InterPro" id="IPR051644">
    <property type="entry name" value="TRAMP_AT-DNA-binding"/>
</dbReference>
<name>A0A9P4SCL5_9PEZI</name>
<evidence type="ECO:0000256" key="3">
    <source>
        <dbReference type="ARBA" id="ARBA00022737"/>
    </source>
</evidence>
<dbReference type="GO" id="GO:0008270">
    <property type="term" value="F:zinc ion binding"/>
    <property type="evidence" value="ECO:0007669"/>
    <property type="project" value="UniProtKB-KW"/>
</dbReference>
<dbReference type="GO" id="GO:0071039">
    <property type="term" value="P:nuclear polyadenylation-dependent CUT catabolic process"/>
    <property type="evidence" value="ECO:0007669"/>
    <property type="project" value="TreeGrafter"/>
</dbReference>
<dbReference type="PANTHER" id="PTHR46543">
    <property type="entry name" value="ZINC FINGER CCHC DOMAIN-CONTAINING PROTEIN 7"/>
    <property type="match status" value="1"/>
</dbReference>
<feature type="non-terminal residue" evidence="9">
    <location>
        <position position="155"/>
    </location>
</feature>
<dbReference type="SMART" id="SM00343">
    <property type="entry name" value="ZnF_C2HC"/>
    <property type="match status" value="5"/>
</dbReference>
<dbReference type="GO" id="GO:0003723">
    <property type="term" value="F:RNA binding"/>
    <property type="evidence" value="ECO:0007669"/>
    <property type="project" value="TreeGrafter"/>
</dbReference>
<dbReference type="AlphaFoldDB" id="A0A9P4SCL5"/>
<dbReference type="GO" id="GO:0031499">
    <property type="term" value="C:TRAMP complex"/>
    <property type="evidence" value="ECO:0007669"/>
    <property type="project" value="TreeGrafter"/>
</dbReference>
<dbReference type="EMBL" id="MU006093">
    <property type="protein sequence ID" value="KAF2840216.1"/>
    <property type="molecule type" value="Genomic_DNA"/>
</dbReference>
<dbReference type="Proteomes" id="UP000799429">
    <property type="component" value="Unassembled WGS sequence"/>
</dbReference>
<gene>
    <name evidence="9" type="ORF">M501DRAFT_932179</name>
</gene>
<evidence type="ECO:0000256" key="2">
    <source>
        <dbReference type="ARBA" id="ARBA00022723"/>
    </source>
</evidence>
<evidence type="ECO:0000256" key="5">
    <source>
        <dbReference type="ARBA" id="ARBA00022833"/>
    </source>
</evidence>
<evidence type="ECO:0000256" key="7">
    <source>
        <dbReference type="PROSITE-ProRule" id="PRU00047"/>
    </source>
</evidence>
<evidence type="ECO:0000256" key="6">
    <source>
        <dbReference type="ARBA" id="ARBA00023242"/>
    </source>
</evidence>
<protein>
    <recommendedName>
        <fullName evidence="8">CCHC-type domain-containing protein</fullName>
    </recommendedName>
</protein>
<evidence type="ECO:0000313" key="9">
    <source>
        <dbReference type="EMBL" id="KAF2840216.1"/>
    </source>
</evidence>
<keyword evidence="3" id="KW-0677">Repeat</keyword>
<reference evidence="9" key="1">
    <citation type="journal article" date="2020" name="Stud. Mycol.">
        <title>101 Dothideomycetes genomes: a test case for predicting lifestyles and emergence of pathogens.</title>
        <authorList>
            <person name="Haridas S."/>
            <person name="Albert R."/>
            <person name="Binder M."/>
            <person name="Bloem J."/>
            <person name="Labutti K."/>
            <person name="Salamov A."/>
            <person name="Andreopoulos B."/>
            <person name="Baker S."/>
            <person name="Barry K."/>
            <person name="Bills G."/>
            <person name="Bluhm B."/>
            <person name="Cannon C."/>
            <person name="Castanera R."/>
            <person name="Culley D."/>
            <person name="Daum C."/>
            <person name="Ezra D."/>
            <person name="Gonzalez J."/>
            <person name="Henrissat B."/>
            <person name="Kuo A."/>
            <person name="Liang C."/>
            <person name="Lipzen A."/>
            <person name="Lutzoni F."/>
            <person name="Magnuson J."/>
            <person name="Mondo S."/>
            <person name="Nolan M."/>
            <person name="Ohm R."/>
            <person name="Pangilinan J."/>
            <person name="Park H.-J."/>
            <person name="Ramirez L."/>
            <person name="Alfaro M."/>
            <person name="Sun H."/>
            <person name="Tritt A."/>
            <person name="Yoshinaga Y."/>
            <person name="Zwiers L.-H."/>
            <person name="Turgeon B."/>
            <person name="Goodwin S."/>
            <person name="Spatafora J."/>
            <person name="Crous P."/>
            <person name="Grigoriev I."/>
        </authorList>
    </citation>
    <scope>NUCLEOTIDE SEQUENCE</scope>
    <source>
        <strain evidence="9">CBS 101060</strain>
    </source>
</reference>
<dbReference type="PROSITE" id="PS50158">
    <property type="entry name" value="ZF_CCHC"/>
    <property type="match status" value="1"/>
</dbReference>
<evidence type="ECO:0000259" key="8">
    <source>
        <dbReference type="PROSITE" id="PS50158"/>
    </source>
</evidence>
<keyword evidence="10" id="KW-1185">Reference proteome</keyword>
<feature type="domain" description="CCHC-type" evidence="8">
    <location>
        <begin position="77"/>
        <end position="93"/>
    </location>
</feature>
<organism evidence="9 10">
    <name type="scientific">Patellaria atrata CBS 101060</name>
    <dbReference type="NCBI Taxonomy" id="1346257"/>
    <lineage>
        <taxon>Eukaryota</taxon>
        <taxon>Fungi</taxon>
        <taxon>Dikarya</taxon>
        <taxon>Ascomycota</taxon>
        <taxon>Pezizomycotina</taxon>
        <taxon>Dothideomycetes</taxon>
        <taxon>Dothideomycetes incertae sedis</taxon>
        <taxon>Patellariales</taxon>
        <taxon>Patellariaceae</taxon>
        <taxon>Patellaria</taxon>
    </lineage>
</organism>
<keyword evidence="6" id="KW-0539">Nucleus</keyword>
<evidence type="ECO:0000256" key="1">
    <source>
        <dbReference type="ARBA" id="ARBA00004123"/>
    </source>
</evidence>
<dbReference type="InterPro" id="IPR001878">
    <property type="entry name" value="Znf_CCHC"/>
</dbReference>
<evidence type="ECO:0000313" key="10">
    <source>
        <dbReference type="Proteomes" id="UP000799429"/>
    </source>
</evidence>
<dbReference type="PANTHER" id="PTHR46543:SF1">
    <property type="entry name" value="ZINC FINGER CCHC DOMAIN-CONTAINING PROTEIN 7"/>
    <property type="match status" value="1"/>
</dbReference>
<comment type="subcellular location">
    <subcellularLocation>
        <location evidence="1">Nucleus</location>
    </subcellularLocation>
</comment>
<dbReference type="GO" id="GO:0071035">
    <property type="term" value="P:nuclear polyadenylation-dependent rRNA catabolic process"/>
    <property type="evidence" value="ECO:0007669"/>
    <property type="project" value="TreeGrafter"/>
</dbReference>
<dbReference type="Gene3D" id="4.10.60.10">
    <property type="entry name" value="Zinc finger, CCHC-type"/>
    <property type="match status" value="2"/>
</dbReference>
<proteinExistence type="predicted"/>
<comment type="caution">
    <text evidence="9">The sequence shown here is derived from an EMBL/GenBank/DDBJ whole genome shotgun (WGS) entry which is preliminary data.</text>
</comment>
<dbReference type="GO" id="GO:0071038">
    <property type="term" value="P:TRAMP-dependent tRNA surveillance pathway"/>
    <property type="evidence" value="ECO:0007669"/>
    <property type="project" value="TreeGrafter"/>
</dbReference>
<keyword evidence="4 7" id="KW-0863">Zinc-finger</keyword>
<dbReference type="GO" id="GO:0071031">
    <property type="term" value="P:nuclear mRNA surveillance of mRNA 3'-end processing"/>
    <property type="evidence" value="ECO:0007669"/>
    <property type="project" value="TreeGrafter"/>
</dbReference>
<keyword evidence="5" id="KW-0862">Zinc</keyword>
<dbReference type="SUPFAM" id="SSF57756">
    <property type="entry name" value="Retrovirus zinc finger-like domains"/>
    <property type="match status" value="2"/>
</dbReference>
<keyword evidence="2" id="KW-0479">Metal-binding</keyword>
<dbReference type="Pfam" id="PF00098">
    <property type="entry name" value="zf-CCHC"/>
    <property type="match status" value="1"/>
</dbReference>
<dbReference type="GO" id="GO:0071037">
    <property type="term" value="P:nuclear polyadenylation-dependent snRNA catabolic process"/>
    <property type="evidence" value="ECO:0007669"/>
    <property type="project" value="TreeGrafter"/>
</dbReference>